<keyword evidence="1" id="KW-1133">Transmembrane helix</keyword>
<evidence type="ECO:0000313" key="2">
    <source>
        <dbReference type="EMBL" id="CAG9559358.1"/>
    </source>
</evidence>
<feature type="transmembrane region" description="Helical" evidence="1">
    <location>
        <begin position="73"/>
        <end position="106"/>
    </location>
</feature>
<protein>
    <submittedName>
        <fullName evidence="2">(African queen) hypothetical protein</fullName>
    </submittedName>
</protein>
<keyword evidence="3" id="KW-1185">Reference proteome</keyword>
<dbReference type="AlphaFoldDB" id="A0A8J2VVS6"/>
<keyword evidence="1" id="KW-0812">Transmembrane</keyword>
<keyword evidence="1" id="KW-0472">Membrane</keyword>
<evidence type="ECO:0000313" key="3">
    <source>
        <dbReference type="Proteomes" id="UP000789524"/>
    </source>
</evidence>
<proteinExistence type="predicted"/>
<name>A0A8J2VVS6_9NEOP</name>
<comment type="caution">
    <text evidence="2">The sequence shown here is derived from an EMBL/GenBank/DDBJ whole genome shotgun (WGS) entry which is preliminary data.</text>
</comment>
<reference evidence="2" key="1">
    <citation type="submission" date="2021-09" db="EMBL/GenBank/DDBJ databases">
        <authorList>
            <person name="Martin H S."/>
        </authorList>
    </citation>
    <scope>NUCLEOTIDE SEQUENCE</scope>
</reference>
<accession>A0A8J2VVS6</accession>
<dbReference type="EMBL" id="CAKASE010000043">
    <property type="protein sequence ID" value="CAG9559358.1"/>
    <property type="molecule type" value="Genomic_DNA"/>
</dbReference>
<evidence type="ECO:0000256" key="1">
    <source>
        <dbReference type="SAM" id="Phobius"/>
    </source>
</evidence>
<organism evidence="2 3">
    <name type="scientific">Danaus chrysippus</name>
    <name type="common">African queen</name>
    <dbReference type="NCBI Taxonomy" id="151541"/>
    <lineage>
        <taxon>Eukaryota</taxon>
        <taxon>Metazoa</taxon>
        <taxon>Ecdysozoa</taxon>
        <taxon>Arthropoda</taxon>
        <taxon>Hexapoda</taxon>
        <taxon>Insecta</taxon>
        <taxon>Pterygota</taxon>
        <taxon>Neoptera</taxon>
        <taxon>Endopterygota</taxon>
        <taxon>Lepidoptera</taxon>
        <taxon>Glossata</taxon>
        <taxon>Ditrysia</taxon>
        <taxon>Papilionoidea</taxon>
        <taxon>Nymphalidae</taxon>
        <taxon>Danainae</taxon>
        <taxon>Danaini</taxon>
        <taxon>Danaina</taxon>
        <taxon>Danaus</taxon>
        <taxon>Anosia</taxon>
    </lineage>
</organism>
<dbReference type="Proteomes" id="UP000789524">
    <property type="component" value="Unassembled WGS sequence"/>
</dbReference>
<gene>
    <name evidence="2" type="ORF">DCHRY22_LOCUS1234</name>
</gene>
<sequence>MNVTNSNNNNANILLGHAPARCTHCTLHAAHCTLPHYDGTLRVNSRPIDSLHTLSIEVECVEELARRACLPEVAAALLLLFVDVVVGVGVGDVVVVVVEVVVVVVVGGETAERPPSSRDTHTSENVQIERDTVVLSLNVTYI</sequence>